<dbReference type="EMBL" id="JAEHOC010000007">
    <property type="protein sequence ID" value="KAG2440273.1"/>
    <property type="molecule type" value="Genomic_DNA"/>
</dbReference>
<dbReference type="CDD" id="cd09993">
    <property type="entry name" value="HDAC_classIV"/>
    <property type="match status" value="1"/>
</dbReference>
<keyword evidence="1" id="KW-0378">Hydrolase</keyword>
<dbReference type="PANTHER" id="PTHR10625:SF23">
    <property type="entry name" value="HISTONE DEACETYLASE 11"/>
    <property type="match status" value="1"/>
</dbReference>
<reference evidence="3" key="1">
    <citation type="journal article" date="2020" name="bioRxiv">
        <title>Comparative genomics of Chlamydomonas.</title>
        <authorList>
            <person name="Craig R.J."/>
            <person name="Hasan A.R."/>
            <person name="Ness R.W."/>
            <person name="Keightley P.D."/>
        </authorList>
    </citation>
    <scope>NUCLEOTIDE SEQUENCE</scope>
    <source>
        <strain evidence="3">SAG 7.73</strain>
    </source>
</reference>
<dbReference type="GO" id="GO:0040029">
    <property type="term" value="P:epigenetic regulation of gene expression"/>
    <property type="evidence" value="ECO:0007669"/>
    <property type="project" value="TreeGrafter"/>
</dbReference>
<evidence type="ECO:0000259" key="2">
    <source>
        <dbReference type="Pfam" id="PF00850"/>
    </source>
</evidence>
<name>A0A835T7R7_CHLIN</name>
<dbReference type="AlphaFoldDB" id="A0A835T7R7"/>
<keyword evidence="4" id="KW-1185">Reference proteome</keyword>
<dbReference type="Gene3D" id="3.40.800.20">
    <property type="entry name" value="Histone deacetylase domain"/>
    <property type="match status" value="2"/>
</dbReference>
<evidence type="ECO:0000313" key="3">
    <source>
        <dbReference type="EMBL" id="KAG2440273.1"/>
    </source>
</evidence>
<evidence type="ECO:0000313" key="4">
    <source>
        <dbReference type="Proteomes" id="UP000650467"/>
    </source>
</evidence>
<organism evidence="3 4">
    <name type="scientific">Chlamydomonas incerta</name>
    <dbReference type="NCBI Taxonomy" id="51695"/>
    <lineage>
        <taxon>Eukaryota</taxon>
        <taxon>Viridiplantae</taxon>
        <taxon>Chlorophyta</taxon>
        <taxon>core chlorophytes</taxon>
        <taxon>Chlorophyceae</taxon>
        <taxon>CS clade</taxon>
        <taxon>Chlamydomonadales</taxon>
        <taxon>Chlamydomonadaceae</taxon>
        <taxon>Chlamydomonas</taxon>
    </lineage>
</organism>
<dbReference type="SUPFAM" id="SSF52768">
    <property type="entry name" value="Arginase/deacetylase"/>
    <property type="match status" value="2"/>
</dbReference>
<proteinExistence type="predicted"/>
<comment type="caution">
    <text evidence="3">The sequence shown here is derived from an EMBL/GenBank/DDBJ whole genome shotgun (WGS) entry which is preliminary data.</text>
</comment>
<protein>
    <recommendedName>
        <fullName evidence="2">Histone deacetylase domain-containing protein</fullName>
    </recommendedName>
</protein>
<dbReference type="InterPro" id="IPR023696">
    <property type="entry name" value="Ureohydrolase_dom_sf"/>
</dbReference>
<dbReference type="InterPro" id="IPR023801">
    <property type="entry name" value="His_deacetylse_dom"/>
</dbReference>
<gene>
    <name evidence="3" type="ORF">HXX76_004385</name>
</gene>
<dbReference type="InterPro" id="IPR037138">
    <property type="entry name" value="His_deacetylse_dom_sf"/>
</dbReference>
<feature type="domain" description="Histone deacetylase" evidence="2">
    <location>
        <begin position="290"/>
        <end position="448"/>
    </location>
</feature>
<evidence type="ECO:0000256" key="1">
    <source>
        <dbReference type="ARBA" id="ARBA00022801"/>
    </source>
</evidence>
<accession>A0A835T7R7</accession>
<dbReference type="InterPro" id="IPR044150">
    <property type="entry name" value="HDAC_classIV"/>
</dbReference>
<dbReference type="GO" id="GO:0000118">
    <property type="term" value="C:histone deacetylase complex"/>
    <property type="evidence" value="ECO:0007669"/>
    <property type="project" value="TreeGrafter"/>
</dbReference>
<dbReference type="Pfam" id="PF00850">
    <property type="entry name" value="Hist_deacetyl"/>
    <property type="match status" value="2"/>
</dbReference>
<sequence>MEPGAETAACAPARYVTVPDAPSSPAAAAAATAAATAADPATSGFGAVARVAPGALAASYADLCAAAWPGPEQLPVVYHPNYNISFFGIEKLHPFDAGKFAKVVKTLNRDGVLRSDTQLVTPREATPELLADVHTADYLHRIHNHNFTVVQVTELAPLAMLPNKLLQWRVVAPMRMHVGGTMLAMGLALERGWAVNVGGGMHHASADRGMGWCPFDDIVLGVRRARRAVATAEAAAAAGAGAAAPEGAGAAAAAGAATPAGQADAAAGAPAAAAQVGGTAAAAAAFATTAAVGAAAAGGGLKVLVIDLDAHQGNGVGRDKLALGDGQLYILDMYNGGIFPRDDEAKAAIDIKVELKSGTEDDVYLNRLRAALERAALVLPRPDLVVYNAGTDVLAGDPLGRLGVSAAGVVERDELVWRWCRDVARAPIAMLLSGGYARDSAAVIAASLANLFAKFDLNPGAAAAAPAAPSSGA</sequence>
<dbReference type="PANTHER" id="PTHR10625">
    <property type="entry name" value="HISTONE DEACETYLASE HDAC1-RELATED"/>
    <property type="match status" value="1"/>
</dbReference>
<dbReference type="Proteomes" id="UP000650467">
    <property type="component" value="Unassembled WGS sequence"/>
</dbReference>
<dbReference type="GO" id="GO:0016787">
    <property type="term" value="F:hydrolase activity"/>
    <property type="evidence" value="ECO:0007669"/>
    <property type="project" value="UniProtKB-KW"/>
</dbReference>
<dbReference type="GO" id="GO:0004407">
    <property type="term" value="F:histone deacetylase activity"/>
    <property type="evidence" value="ECO:0007669"/>
    <property type="project" value="InterPro"/>
</dbReference>
<feature type="domain" description="Histone deacetylase" evidence="2">
    <location>
        <begin position="93"/>
        <end position="227"/>
    </location>
</feature>
<dbReference type="OrthoDB" id="437693at2759"/>